<reference evidence="2" key="1">
    <citation type="submission" date="2014-07" db="EMBL/GenBank/DDBJ databases">
        <title>Genome sequencing of plant-pathogenic Streptomyces species.</title>
        <authorList>
            <person name="Harrison J."/>
            <person name="Sapp M."/>
            <person name="Thwaites R."/>
            <person name="Studholme D.J."/>
        </authorList>
    </citation>
    <scope>NUCLEOTIDE SEQUENCE [LARGE SCALE GENOMIC DNA]</scope>
    <source>
        <strain evidence="2">NCPPB 4445</strain>
    </source>
</reference>
<dbReference type="EMBL" id="JPPY01000105">
    <property type="protein sequence ID" value="KND34643.1"/>
    <property type="molecule type" value="Genomic_DNA"/>
</dbReference>
<organism evidence="1 2">
    <name type="scientific">Streptomyces acidiscabies</name>
    <dbReference type="NCBI Taxonomy" id="42234"/>
    <lineage>
        <taxon>Bacteria</taxon>
        <taxon>Bacillati</taxon>
        <taxon>Actinomycetota</taxon>
        <taxon>Actinomycetes</taxon>
        <taxon>Kitasatosporales</taxon>
        <taxon>Streptomycetaceae</taxon>
        <taxon>Streptomyces</taxon>
    </lineage>
</organism>
<dbReference type="Proteomes" id="UP000037151">
    <property type="component" value="Unassembled WGS sequence"/>
</dbReference>
<evidence type="ECO:0000313" key="2">
    <source>
        <dbReference type="Proteomes" id="UP000037151"/>
    </source>
</evidence>
<feature type="non-terminal residue" evidence="1">
    <location>
        <position position="78"/>
    </location>
</feature>
<gene>
    <name evidence="1" type="ORF">IQ63_15675</name>
</gene>
<sequence>MYEKITRWPGRTLAALVVLFLGIGAAPALGEPTGVRDALGGGGARLLVEWPGGVGVLGDSLSGGGGYRVRFTPGEGLA</sequence>
<proteinExistence type="predicted"/>
<name>A0A0L0KA24_9ACTN</name>
<dbReference type="AlphaFoldDB" id="A0A0L0KA24"/>
<dbReference type="RefSeq" id="WP_199831961.1">
    <property type="nucleotide sequence ID" value="NZ_KQ257820.1"/>
</dbReference>
<evidence type="ECO:0000313" key="1">
    <source>
        <dbReference type="EMBL" id="KND34643.1"/>
    </source>
</evidence>
<protein>
    <submittedName>
        <fullName evidence="1">Uncharacterized protein</fullName>
    </submittedName>
</protein>
<comment type="caution">
    <text evidence="1">The sequence shown here is derived from an EMBL/GenBank/DDBJ whole genome shotgun (WGS) entry which is preliminary data.</text>
</comment>
<accession>A0A0L0KA24</accession>